<dbReference type="InterPro" id="IPR037522">
    <property type="entry name" value="HD_GYP_dom"/>
</dbReference>
<keyword evidence="3" id="KW-1185">Reference proteome</keyword>
<protein>
    <submittedName>
        <fullName evidence="2">HD domain-containing phosphohydrolase</fullName>
    </submittedName>
</protein>
<proteinExistence type="predicted"/>
<dbReference type="EMBL" id="CP136336">
    <property type="protein sequence ID" value="WOB08188.1"/>
    <property type="molecule type" value="Genomic_DNA"/>
</dbReference>
<dbReference type="PANTHER" id="PTHR43155">
    <property type="entry name" value="CYCLIC DI-GMP PHOSPHODIESTERASE PA4108-RELATED"/>
    <property type="match status" value="1"/>
</dbReference>
<dbReference type="InterPro" id="IPR003607">
    <property type="entry name" value="HD/PDEase_dom"/>
</dbReference>
<feature type="domain" description="HD-GYP" evidence="1">
    <location>
        <begin position="113"/>
        <end position="311"/>
    </location>
</feature>
<accession>A0ABZ0CZB4</accession>
<dbReference type="Gene3D" id="1.10.3210.10">
    <property type="entry name" value="Hypothetical protein af1432"/>
    <property type="match status" value="1"/>
</dbReference>
<reference evidence="2 3" key="1">
    <citation type="submission" date="2023-10" db="EMBL/GenBank/DDBJ databases">
        <title>Bacteria for the degradation of biodegradable plastic PBAT(Polybutylene adipate terephthalate).</title>
        <authorList>
            <person name="Weon H.-Y."/>
            <person name="Yeon J."/>
        </authorList>
    </citation>
    <scope>NUCLEOTIDE SEQUENCE [LARGE SCALE GENOMIC DNA]</scope>
    <source>
        <strain evidence="2 3">SBD 7-3</strain>
    </source>
</reference>
<dbReference type="PROSITE" id="PS51832">
    <property type="entry name" value="HD_GYP"/>
    <property type="match status" value="1"/>
</dbReference>
<dbReference type="SUPFAM" id="SSF109604">
    <property type="entry name" value="HD-domain/PDEase-like"/>
    <property type="match status" value="1"/>
</dbReference>
<evidence type="ECO:0000313" key="3">
    <source>
        <dbReference type="Proteomes" id="UP001303946"/>
    </source>
</evidence>
<evidence type="ECO:0000259" key="1">
    <source>
        <dbReference type="PROSITE" id="PS51832"/>
    </source>
</evidence>
<dbReference type="RefSeq" id="WP_316700883.1">
    <property type="nucleotide sequence ID" value="NZ_CP136336.1"/>
</dbReference>
<organism evidence="2 3">
    <name type="scientific">Piscinibacter gummiphilus</name>
    <dbReference type="NCBI Taxonomy" id="946333"/>
    <lineage>
        <taxon>Bacteria</taxon>
        <taxon>Pseudomonadati</taxon>
        <taxon>Pseudomonadota</taxon>
        <taxon>Betaproteobacteria</taxon>
        <taxon>Burkholderiales</taxon>
        <taxon>Sphaerotilaceae</taxon>
        <taxon>Piscinibacter</taxon>
    </lineage>
</organism>
<dbReference type="Proteomes" id="UP001303946">
    <property type="component" value="Chromosome"/>
</dbReference>
<dbReference type="PANTHER" id="PTHR43155:SF2">
    <property type="entry name" value="CYCLIC DI-GMP PHOSPHODIESTERASE PA4108"/>
    <property type="match status" value="1"/>
</dbReference>
<sequence length="418" mass="44881">MNAPASSPAFQTANPHALAVILDAAQTRSIIASRDIFDISGTKLWARDQPVSQALQRKLMDRQLRHPLEACLLAEDGVTAHALVHSLETLLSRDGGLTPLLMPHATKLLREAPHLPLHPVAQLLLTASQASRPEAFEHAVEAMALNGALAIAHDASRGDVRLAMLGGLLHDLGEMYIAPEHGEADVEHMLKFESYQHLVVHPHVGKLLLQQLTDYPPIVARAVAEHHERLDGSGYPHCLQREQLSPQGRQLAVTEAVLAVLRSECPELARASVALRVVPGEFDLSVVGPIAQAARQQPLPASSLTPDEMRVRLSLLDAALHTAHAGIVALASTARSQALMDALTLSQALLARLRKGWAASGLWSGGELAVQDAAEIEAVEQELLFRLRAIRSATLLRAGKLPAGDLQSLMVLGEQLGA</sequence>
<name>A0ABZ0CZB4_9BURK</name>
<dbReference type="Pfam" id="PF13487">
    <property type="entry name" value="HD_5"/>
    <property type="match status" value="1"/>
</dbReference>
<evidence type="ECO:0000313" key="2">
    <source>
        <dbReference type="EMBL" id="WOB08188.1"/>
    </source>
</evidence>
<gene>
    <name evidence="2" type="ORF">RXV79_25210</name>
</gene>
<dbReference type="CDD" id="cd00077">
    <property type="entry name" value="HDc"/>
    <property type="match status" value="1"/>
</dbReference>